<proteinExistence type="predicted"/>
<organism evidence="1 2">
    <name type="scientific">Camellia lanceoleosa</name>
    <dbReference type="NCBI Taxonomy" id="1840588"/>
    <lineage>
        <taxon>Eukaryota</taxon>
        <taxon>Viridiplantae</taxon>
        <taxon>Streptophyta</taxon>
        <taxon>Embryophyta</taxon>
        <taxon>Tracheophyta</taxon>
        <taxon>Spermatophyta</taxon>
        <taxon>Magnoliopsida</taxon>
        <taxon>eudicotyledons</taxon>
        <taxon>Gunneridae</taxon>
        <taxon>Pentapetalae</taxon>
        <taxon>asterids</taxon>
        <taxon>Ericales</taxon>
        <taxon>Theaceae</taxon>
        <taxon>Camellia</taxon>
    </lineage>
</organism>
<keyword evidence="1" id="KW-0418">Kinase</keyword>
<gene>
    <name evidence="1" type="ORF">LOK49_LG02G01822</name>
</gene>
<keyword evidence="1" id="KW-0808">Transferase</keyword>
<dbReference type="Proteomes" id="UP001060215">
    <property type="component" value="Chromosome 3"/>
</dbReference>
<evidence type="ECO:0000313" key="1">
    <source>
        <dbReference type="EMBL" id="KAI8024608.1"/>
    </source>
</evidence>
<evidence type="ECO:0000313" key="2">
    <source>
        <dbReference type="Proteomes" id="UP001060215"/>
    </source>
</evidence>
<dbReference type="EMBL" id="CM045760">
    <property type="protein sequence ID" value="KAI8024608.1"/>
    <property type="molecule type" value="Genomic_DNA"/>
</dbReference>
<comment type="caution">
    <text evidence="1">The sequence shown here is derived from an EMBL/GenBank/DDBJ whole genome shotgun (WGS) entry which is preliminary data.</text>
</comment>
<protein>
    <submittedName>
        <fullName evidence="1">Serine/threonine-protein kinase WNK4</fullName>
    </submittedName>
</protein>
<reference evidence="1 2" key="1">
    <citation type="journal article" date="2022" name="Plant J.">
        <title>Chromosome-level genome of Camellia lanceoleosa provides a valuable resource for understanding genome evolution and self-incompatibility.</title>
        <authorList>
            <person name="Gong W."/>
            <person name="Xiao S."/>
            <person name="Wang L."/>
            <person name="Liao Z."/>
            <person name="Chang Y."/>
            <person name="Mo W."/>
            <person name="Hu G."/>
            <person name="Li W."/>
            <person name="Zhao G."/>
            <person name="Zhu H."/>
            <person name="Hu X."/>
            <person name="Ji K."/>
            <person name="Xiang X."/>
            <person name="Song Q."/>
            <person name="Yuan D."/>
            <person name="Jin S."/>
            <person name="Zhang L."/>
        </authorList>
    </citation>
    <scope>NUCLEOTIDE SEQUENCE [LARGE SCALE GENOMIC DNA]</scope>
    <source>
        <strain evidence="1">SQ_2022a</strain>
    </source>
</reference>
<name>A0ACC0IGY7_9ERIC</name>
<accession>A0ACC0IGY7</accession>
<sequence length="136" mass="15257">MDLLKDPFFEMLAFTTCINDTPDLVSILKFKISNKKSEFRLRGTGADGNSISLTLCIADKCSGQVTKIEFVFNLDADTTLSIAWEMVEQLELPKKDVSLIMELMDNVIMKMVPCWMPSSVRFSGVKFSYGDPILVS</sequence>
<keyword evidence="2" id="KW-1185">Reference proteome</keyword>